<dbReference type="GO" id="GO:0008408">
    <property type="term" value="F:3'-5' exonuclease activity"/>
    <property type="evidence" value="ECO:0007669"/>
    <property type="project" value="InterPro"/>
</dbReference>
<name>A0A2H0N6M3_9BACT</name>
<dbReference type="InterPro" id="IPR046938">
    <property type="entry name" value="DNA_clamp_sf"/>
</dbReference>
<evidence type="ECO:0000256" key="1">
    <source>
        <dbReference type="ARBA" id="ARBA00004496"/>
    </source>
</evidence>
<dbReference type="GO" id="GO:0005737">
    <property type="term" value="C:cytoplasm"/>
    <property type="evidence" value="ECO:0007669"/>
    <property type="project" value="UniProtKB-SubCell"/>
</dbReference>
<dbReference type="InterPro" id="IPR022634">
    <property type="entry name" value="DNA_polIII_beta_N"/>
</dbReference>
<keyword evidence="3 9" id="KW-0963">Cytoplasm</keyword>
<dbReference type="Gene3D" id="3.70.10.10">
    <property type="match status" value="1"/>
</dbReference>
<dbReference type="GO" id="GO:0003677">
    <property type="term" value="F:DNA binding"/>
    <property type="evidence" value="ECO:0007669"/>
    <property type="project" value="UniProtKB-UniRule"/>
</dbReference>
<gene>
    <name evidence="13" type="primary">dnaN</name>
    <name evidence="13" type="ORF">COV59_00250</name>
</gene>
<organism evidence="13 14">
    <name type="scientific">Candidatus Magasanikbacteria bacterium CG11_big_fil_rev_8_21_14_0_20_39_34</name>
    <dbReference type="NCBI Taxonomy" id="1974653"/>
    <lineage>
        <taxon>Bacteria</taxon>
        <taxon>Candidatus Magasanikiibacteriota</taxon>
    </lineage>
</organism>
<dbReference type="AlphaFoldDB" id="A0A2H0N6M3"/>
<keyword evidence="6 9" id="KW-0235">DNA replication</keyword>
<dbReference type="GO" id="GO:0003887">
    <property type="term" value="F:DNA-directed DNA polymerase activity"/>
    <property type="evidence" value="ECO:0007669"/>
    <property type="project" value="UniProtKB-UniRule"/>
</dbReference>
<dbReference type="GO" id="GO:0009360">
    <property type="term" value="C:DNA polymerase III complex"/>
    <property type="evidence" value="ECO:0007669"/>
    <property type="project" value="InterPro"/>
</dbReference>
<dbReference type="Proteomes" id="UP000229600">
    <property type="component" value="Unassembled WGS sequence"/>
</dbReference>
<dbReference type="Pfam" id="PF02768">
    <property type="entry name" value="DNA_pol3_beta_3"/>
    <property type="match status" value="1"/>
</dbReference>
<evidence type="ECO:0000256" key="9">
    <source>
        <dbReference type="PIRNR" id="PIRNR000804"/>
    </source>
</evidence>
<dbReference type="GO" id="GO:0006271">
    <property type="term" value="P:DNA strand elongation involved in DNA replication"/>
    <property type="evidence" value="ECO:0007669"/>
    <property type="project" value="TreeGrafter"/>
</dbReference>
<dbReference type="NCBIfam" id="TIGR00663">
    <property type="entry name" value="dnan"/>
    <property type="match status" value="1"/>
</dbReference>
<feature type="domain" description="DNA polymerase III beta sliding clamp C-terminal" evidence="12">
    <location>
        <begin position="251"/>
        <end position="372"/>
    </location>
</feature>
<comment type="subunit">
    <text evidence="9">Forms a ring-shaped head-to-tail homodimer around DNA.</text>
</comment>
<evidence type="ECO:0000313" key="14">
    <source>
        <dbReference type="Proteomes" id="UP000229600"/>
    </source>
</evidence>
<comment type="function">
    <text evidence="9">Confers DNA tethering and processivity to DNA polymerases and other proteins. Acts as a clamp, forming a ring around DNA (a reaction catalyzed by the clamp-loading complex) which diffuses in an ATP-independent manner freely and bidirectionally along dsDNA. Initially characterized for its ability to contact the catalytic subunit of DNA polymerase III (Pol III), a complex, multichain enzyme responsible for most of the replicative synthesis in bacteria; Pol III exhibits 3'-5' exonuclease proofreading activity. The beta chain is required for initiation of replication as well as for processivity of DNA replication.</text>
</comment>
<keyword evidence="5 9" id="KW-0548">Nucleotidyltransferase</keyword>
<comment type="similarity">
    <text evidence="2 9">Belongs to the beta sliding clamp family.</text>
</comment>
<proteinExistence type="inferred from homology"/>
<evidence type="ECO:0000259" key="11">
    <source>
        <dbReference type="Pfam" id="PF02767"/>
    </source>
</evidence>
<evidence type="ECO:0000259" key="10">
    <source>
        <dbReference type="Pfam" id="PF00712"/>
    </source>
</evidence>
<keyword evidence="7 9" id="KW-0239">DNA-directed DNA polymerase</keyword>
<evidence type="ECO:0000259" key="12">
    <source>
        <dbReference type="Pfam" id="PF02768"/>
    </source>
</evidence>
<protein>
    <recommendedName>
        <fullName evidence="9">Beta sliding clamp</fullName>
    </recommendedName>
</protein>
<dbReference type="Gene3D" id="3.10.150.10">
    <property type="entry name" value="DNA Polymerase III, subunit A, domain 2"/>
    <property type="match status" value="1"/>
</dbReference>
<dbReference type="Pfam" id="PF02767">
    <property type="entry name" value="DNA_pol3_beta_2"/>
    <property type="match status" value="1"/>
</dbReference>
<comment type="caution">
    <text evidence="13">The sequence shown here is derived from an EMBL/GenBank/DDBJ whole genome shotgun (WGS) entry which is preliminary data.</text>
</comment>
<dbReference type="InterPro" id="IPR022637">
    <property type="entry name" value="DNA_polIII_beta_cen"/>
</dbReference>
<evidence type="ECO:0000313" key="13">
    <source>
        <dbReference type="EMBL" id="PIR04543.1"/>
    </source>
</evidence>
<evidence type="ECO:0000256" key="8">
    <source>
        <dbReference type="ARBA" id="ARBA00023125"/>
    </source>
</evidence>
<evidence type="ECO:0000256" key="2">
    <source>
        <dbReference type="ARBA" id="ARBA00010752"/>
    </source>
</evidence>
<dbReference type="InterPro" id="IPR022635">
    <property type="entry name" value="DNA_polIII_beta_C"/>
</dbReference>
<dbReference type="PANTHER" id="PTHR30478:SF0">
    <property type="entry name" value="BETA SLIDING CLAMP"/>
    <property type="match status" value="1"/>
</dbReference>
<feature type="domain" description="DNA polymerase III beta sliding clamp N-terminal" evidence="10">
    <location>
        <begin position="1"/>
        <end position="118"/>
    </location>
</feature>
<dbReference type="InterPro" id="IPR001001">
    <property type="entry name" value="DNA_polIII_beta"/>
</dbReference>
<dbReference type="PANTHER" id="PTHR30478">
    <property type="entry name" value="DNA POLYMERASE III SUBUNIT BETA"/>
    <property type="match status" value="1"/>
</dbReference>
<dbReference type="CDD" id="cd00140">
    <property type="entry name" value="beta_clamp"/>
    <property type="match status" value="1"/>
</dbReference>
<keyword evidence="8" id="KW-0238">DNA-binding</keyword>
<reference evidence="13 14" key="1">
    <citation type="submission" date="2017-09" db="EMBL/GenBank/DDBJ databases">
        <title>Depth-based differentiation of microbial function through sediment-hosted aquifers and enrichment of novel symbionts in the deep terrestrial subsurface.</title>
        <authorList>
            <person name="Probst A.J."/>
            <person name="Ladd B."/>
            <person name="Jarett J.K."/>
            <person name="Geller-Mcgrath D.E."/>
            <person name="Sieber C.M."/>
            <person name="Emerson J.B."/>
            <person name="Anantharaman K."/>
            <person name="Thomas B.C."/>
            <person name="Malmstrom R."/>
            <person name="Stieglmeier M."/>
            <person name="Klingl A."/>
            <person name="Woyke T."/>
            <person name="Ryan C.M."/>
            <person name="Banfield J.F."/>
        </authorList>
    </citation>
    <scope>NUCLEOTIDE SEQUENCE [LARGE SCALE GENOMIC DNA]</scope>
    <source>
        <strain evidence="13">CG11_big_fil_rev_8_21_14_0_20_39_34</strain>
    </source>
</reference>
<keyword evidence="4 9" id="KW-0808">Transferase</keyword>
<accession>A0A2H0N6M3</accession>
<feature type="domain" description="DNA polymerase III beta sliding clamp central" evidence="11">
    <location>
        <begin position="131"/>
        <end position="248"/>
    </location>
</feature>
<dbReference type="SUPFAM" id="SSF55979">
    <property type="entry name" value="DNA clamp"/>
    <property type="match status" value="3"/>
</dbReference>
<evidence type="ECO:0000256" key="5">
    <source>
        <dbReference type="ARBA" id="ARBA00022695"/>
    </source>
</evidence>
<dbReference type="PIRSF" id="PIRSF000804">
    <property type="entry name" value="DNA_pol_III_b"/>
    <property type="match status" value="1"/>
</dbReference>
<evidence type="ECO:0000256" key="4">
    <source>
        <dbReference type="ARBA" id="ARBA00022679"/>
    </source>
</evidence>
<evidence type="ECO:0000256" key="6">
    <source>
        <dbReference type="ARBA" id="ARBA00022705"/>
    </source>
</evidence>
<comment type="subcellular location">
    <subcellularLocation>
        <location evidence="1 9">Cytoplasm</location>
    </subcellularLocation>
</comment>
<dbReference type="SMART" id="SM00480">
    <property type="entry name" value="POL3Bc"/>
    <property type="match status" value="1"/>
</dbReference>
<sequence length="373" mass="41187">MKFVCTKDNMAHALAQTTPLAGKQNNLPILSHILIDATESKVELISTNLEIAIRSTLRAKVEKPGRFTIPAKTLTDFVSLISDQQIEIELQDNELSLSCVGSQTKIKGTPADEFPIIPEAEEGAVYTLLVDPFREALSKTVVASARNDIRPELSGVYCGFFTERFSGLVLAATDSYRLAEKKVSVAQGSDRVECIVPSRAILELVRLLSNRVSEKETQVRLWVSDNQFGLRYDTFEFTTRLVAGKYPDYGQIIPTEFKTKATVSKDVFSKKIKAASLFSSTGINGVNFTLSPSEGGILVASMSSQTGEHSSKVDALVEGEENVILLNFRYVLDGLSQFDGDEVEFLMNSLDAACMLQQKGRDDYLYLIMPIRQ</sequence>
<evidence type="ECO:0000256" key="3">
    <source>
        <dbReference type="ARBA" id="ARBA00022490"/>
    </source>
</evidence>
<dbReference type="Pfam" id="PF00712">
    <property type="entry name" value="DNA_pol3_beta"/>
    <property type="match status" value="1"/>
</dbReference>
<evidence type="ECO:0000256" key="7">
    <source>
        <dbReference type="ARBA" id="ARBA00022932"/>
    </source>
</evidence>
<dbReference type="EMBL" id="PCWN01000001">
    <property type="protein sequence ID" value="PIR04543.1"/>
    <property type="molecule type" value="Genomic_DNA"/>
</dbReference>